<evidence type="ECO:0000313" key="7">
    <source>
        <dbReference type="Proteomes" id="UP000679992"/>
    </source>
</evidence>
<dbReference type="InterPro" id="IPR036388">
    <property type="entry name" value="WH-like_DNA-bd_sf"/>
</dbReference>
<dbReference type="PRINTS" id="PR00039">
    <property type="entry name" value="HTHLYSR"/>
</dbReference>
<keyword evidence="7" id="KW-1185">Reference proteome</keyword>
<dbReference type="CDD" id="cd08434">
    <property type="entry name" value="PBP2_GltC_like"/>
    <property type="match status" value="1"/>
</dbReference>
<keyword evidence="3" id="KW-0238">DNA-binding</keyword>
<keyword evidence="4" id="KW-0804">Transcription</keyword>
<evidence type="ECO:0000256" key="1">
    <source>
        <dbReference type="ARBA" id="ARBA00009437"/>
    </source>
</evidence>
<evidence type="ECO:0000313" key="6">
    <source>
        <dbReference type="EMBL" id="GIP51451.1"/>
    </source>
</evidence>
<accession>A0ABQ4M621</accession>
<dbReference type="PROSITE" id="PS50931">
    <property type="entry name" value="HTH_LYSR"/>
    <property type="match status" value="1"/>
</dbReference>
<evidence type="ECO:0000256" key="3">
    <source>
        <dbReference type="ARBA" id="ARBA00023125"/>
    </source>
</evidence>
<evidence type="ECO:0000256" key="2">
    <source>
        <dbReference type="ARBA" id="ARBA00023015"/>
    </source>
</evidence>
<evidence type="ECO:0000256" key="4">
    <source>
        <dbReference type="ARBA" id="ARBA00023163"/>
    </source>
</evidence>
<dbReference type="Pfam" id="PF00126">
    <property type="entry name" value="HTH_1"/>
    <property type="match status" value="1"/>
</dbReference>
<protein>
    <submittedName>
        <fullName evidence="6">HTH-type transcriptional regulator GltC</fullName>
    </submittedName>
</protein>
<comment type="similarity">
    <text evidence="1">Belongs to the LysR transcriptional regulatory family.</text>
</comment>
<dbReference type="Proteomes" id="UP000679992">
    <property type="component" value="Unassembled WGS sequence"/>
</dbReference>
<dbReference type="InterPro" id="IPR036390">
    <property type="entry name" value="WH_DNA-bd_sf"/>
</dbReference>
<reference evidence="6 7" key="1">
    <citation type="submission" date="2021-03" db="EMBL/GenBank/DDBJ databases">
        <title>Antimicrobial resistance genes in bacteria isolated from Japanese honey, and their potential for conferring macrolide and lincosamide resistance in the American foulbrood pathogen Paenibacillus larvae.</title>
        <authorList>
            <person name="Okamoto M."/>
            <person name="Kumagai M."/>
            <person name="Kanamori H."/>
            <person name="Takamatsu D."/>
        </authorList>
    </citation>
    <scope>NUCLEOTIDE SEQUENCE [LARGE SCALE GENOMIC DNA]</scope>
    <source>
        <strain evidence="6 7">J42TS3</strain>
    </source>
</reference>
<dbReference type="PANTHER" id="PTHR30346">
    <property type="entry name" value="TRANSCRIPTIONAL DUAL REGULATOR HCAR-RELATED"/>
    <property type="match status" value="1"/>
</dbReference>
<sequence length="317" mass="35398">MNLAGYRRDIRGSGGGEVELRQIQYFIEVAKLEHVTEASYALHVSQSAVSRQIFKLESELGVDLFIHEGRKVKLTPIGRLFLEHMEHLMKVIDNAQQEISEYLDPERGIVRIGFPSSLAAQMIPKIVSAFRERHPFVHFQLQHGSYKELVEWVAKGDMNLAIMGPVPHNEPQIKSTVLFQEKFVALLPAGHHLAGQASVKLNELKDDLFVLFPEGFVLREIVVEACANIGFQPKVTFEGDDLDAIKGLVSAGLGLTVLPEIALSEHIASSIVILPITEPRVTRDVGVIVPANRELPPTEKLFYDFLQEIIPELGFPE</sequence>
<evidence type="ECO:0000259" key="5">
    <source>
        <dbReference type="PROSITE" id="PS50931"/>
    </source>
</evidence>
<keyword evidence="2" id="KW-0805">Transcription regulation</keyword>
<dbReference type="Gene3D" id="3.40.190.290">
    <property type="match status" value="1"/>
</dbReference>
<organism evidence="6 7">
    <name type="scientific">Paenibacillus vini</name>
    <dbReference type="NCBI Taxonomy" id="1476024"/>
    <lineage>
        <taxon>Bacteria</taxon>
        <taxon>Bacillati</taxon>
        <taxon>Bacillota</taxon>
        <taxon>Bacilli</taxon>
        <taxon>Bacillales</taxon>
        <taxon>Paenibacillaceae</taxon>
        <taxon>Paenibacillus</taxon>
    </lineage>
</organism>
<proteinExistence type="inferred from homology"/>
<dbReference type="Pfam" id="PF03466">
    <property type="entry name" value="LysR_substrate"/>
    <property type="match status" value="1"/>
</dbReference>
<dbReference type="PANTHER" id="PTHR30346:SF28">
    <property type="entry name" value="HTH-TYPE TRANSCRIPTIONAL REGULATOR CYNR"/>
    <property type="match status" value="1"/>
</dbReference>
<feature type="domain" description="HTH lysR-type" evidence="5">
    <location>
        <begin position="18"/>
        <end position="75"/>
    </location>
</feature>
<dbReference type="SUPFAM" id="SSF53850">
    <property type="entry name" value="Periplasmic binding protein-like II"/>
    <property type="match status" value="1"/>
</dbReference>
<dbReference type="InterPro" id="IPR005119">
    <property type="entry name" value="LysR_subst-bd"/>
</dbReference>
<gene>
    <name evidence="6" type="primary">gltC_1</name>
    <name evidence="6" type="ORF">J42TS3_04860</name>
</gene>
<dbReference type="Gene3D" id="1.10.10.10">
    <property type="entry name" value="Winged helix-like DNA-binding domain superfamily/Winged helix DNA-binding domain"/>
    <property type="match status" value="1"/>
</dbReference>
<dbReference type="SUPFAM" id="SSF46785">
    <property type="entry name" value="Winged helix' DNA-binding domain"/>
    <property type="match status" value="1"/>
</dbReference>
<name>A0ABQ4M621_9BACL</name>
<dbReference type="EMBL" id="BOSL01000001">
    <property type="protein sequence ID" value="GIP51451.1"/>
    <property type="molecule type" value="Genomic_DNA"/>
</dbReference>
<dbReference type="InterPro" id="IPR000847">
    <property type="entry name" value="LysR_HTH_N"/>
</dbReference>
<comment type="caution">
    <text evidence="6">The sequence shown here is derived from an EMBL/GenBank/DDBJ whole genome shotgun (WGS) entry which is preliminary data.</text>
</comment>